<sequence length="409" mass="46955">MPFYLRKGLNFGPIRVNLSKSGLGFSAGVKGARIGINSQGRSYVHGGRHGLYYRKQLGSIRGNDSFKGDFSRNQLETEDIFTDTGLSFPQLAVKKESVQLPTIPANSHIKILYAGIGLIFIALFIKLIWVKAILGLLGVAFTFYHLRAKKTEKKFHKALLTLTQWETSEMNAERWNKTIENMNPDQAMVLGTHALPAWLEKQVQEEKILDIKQIKSFVSLDPEAATAIAVDTYRDVVEQLLSDHQLSEAEEAFIKLLEDKWHIPQDDIQKEQKLIKRFQRLREIQLQELPEITFSRDLVRGEKAYFEGDGRLLNLRVLNSWQQNRVRYREMGYVLDMEGKVRISSRVLEIQEGRNSRSYPIRQVQDIHLSVEEGVIEVYLSNRKNPLIISSPELFEMAGILNRVSEEEI</sequence>
<evidence type="ECO:0000259" key="2">
    <source>
        <dbReference type="Pfam" id="PF14020"/>
    </source>
</evidence>
<keyword evidence="1" id="KW-1133">Transmembrane helix</keyword>
<evidence type="ECO:0000313" key="3">
    <source>
        <dbReference type="EMBL" id="EKB49856.1"/>
    </source>
</evidence>
<organism evidence="3 4">
    <name type="scientific">Cecembia lonarensis (strain CCUG 58316 / KCTC 22772 / LW9)</name>
    <dbReference type="NCBI Taxonomy" id="1225176"/>
    <lineage>
        <taxon>Bacteria</taxon>
        <taxon>Pseudomonadati</taxon>
        <taxon>Bacteroidota</taxon>
        <taxon>Cytophagia</taxon>
        <taxon>Cytophagales</taxon>
        <taxon>Cyclobacteriaceae</taxon>
        <taxon>Cecembia</taxon>
    </lineage>
</organism>
<dbReference type="InterPro" id="IPR025330">
    <property type="entry name" value="DUF4236"/>
</dbReference>
<keyword evidence="1" id="KW-0812">Transmembrane</keyword>
<protein>
    <recommendedName>
        <fullName evidence="2">DUF4236 domain-containing protein</fullName>
    </recommendedName>
</protein>
<keyword evidence="4" id="KW-1185">Reference proteome</keyword>
<accession>K1L528</accession>
<evidence type="ECO:0000256" key="1">
    <source>
        <dbReference type="SAM" id="Phobius"/>
    </source>
</evidence>
<feature type="transmembrane region" description="Helical" evidence="1">
    <location>
        <begin position="111"/>
        <end position="144"/>
    </location>
</feature>
<dbReference type="AlphaFoldDB" id="K1L528"/>
<gene>
    <name evidence="3" type="ORF">B879_01520</name>
</gene>
<keyword evidence="1" id="KW-0472">Membrane</keyword>
<proteinExistence type="predicted"/>
<dbReference type="Pfam" id="PF14020">
    <property type="entry name" value="DUF4236"/>
    <property type="match status" value="1"/>
</dbReference>
<dbReference type="Proteomes" id="UP000004478">
    <property type="component" value="Unassembled WGS sequence"/>
</dbReference>
<dbReference type="RefSeq" id="WP_009184555.1">
    <property type="nucleotide sequence ID" value="NZ_AMGM01000017.1"/>
</dbReference>
<evidence type="ECO:0000313" key="4">
    <source>
        <dbReference type="Proteomes" id="UP000004478"/>
    </source>
</evidence>
<name>K1L528_CECL9</name>
<reference evidence="3 4" key="1">
    <citation type="journal article" date="2012" name="J. Bacteriol.">
        <title>Draft Genome Sequence of Cecembia lonarensis Strain LW9T, Isolated from Lonar Lake, a Haloalkaline Lake in India.</title>
        <authorList>
            <person name="Shivaji S."/>
            <person name="Ara S."/>
            <person name="Singh A."/>
            <person name="Pinnaka A.K."/>
        </authorList>
    </citation>
    <scope>NUCLEOTIDE SEQUENCE [LARGE SCALE GENOMIC DNA]</scope>
    <source>
        <strain evidence="3 4">LW9</strain>
    </source>
</reference>
<comment type="caution">
    <text evidence="3">The sequence shown here is derived from an EMBL/GenBank/DDBJ whole genome shotgun (WGS) entry which is preliminary data.</text>
</comment>
<dbReference type="EMBL" id="AMGM01000017">
    <property type="protein sequence ID" value="EKB49856.1"/>
    <property type="molecule type" value="Genomic_DNA"/>
</dbReference>
<feature type="domain" description="DUF4236" evidence="2">
    <location>
        <begin position="3"/>
        <end position="54"/>
    </location>
</feature>
<dbReference type="OrthoDB" id="9806903at2"/>